<dbReference type="SUPFAM" id="SSF48498">
    <property type="entry name" value="Tetracyclin repressor-like, C-terminal domain"/>
    <property type="match status" value="1"/>
</dbReference>
<keyword evidence="4" id="KW-0804">Transcription</keyword>
<keyword evidence="3 5" id="KW-0238">DNA-binding</keyword>
<dbReference type="PANTHER" id="PTHR30055:SF234">
    <property type="entry name" value="HTH-TYPE TRANSCRIPTIONAL REGULATOR BETI"/>
    <property type="match status" value="1"/>
</dbReference>
<evidence type="ECO:0000259" key="6">
    <source>
        <dbReference type="PROSITE" id="PS50977"/>
    </source>
</evidence>
<name>A0A069E5I3_9PROT</name>
<dbReference type="EMBL" id="ARYH01000004">
    <property type="protein sequence ID" value="KCZ82792.1"/>
    <property type="molecule type" value="Genomic_DNA"/>
</dbReference>
<feature type="domain" description="HTH tetR-type" evidence="6">
    <location>
        <begin position="8"/>
        <end position="68"/>
    </location>
</feature>
<dbReference type="AlphaFoldDB" id="A0A069E5I3"/>
<evidence type="ECO:0000313" key="7">
    <source>
        <dbReference type="EMBL" id="KCZ82792.1"/>
    </source>
</evidence>
<keyword evidence="2" id="KW-0805">Transcription regulation</keyword>
<feature type="DNA-binding region" description="H-T-H motif" evidence="5">
    <location>
        <begin position="31"/>
        <end position="50"/>
    </location>
</feature>
<keyword evidence="1" id="KW-0678">Repressor</keyword>
<dbReference type="STRING" id="1280949.HAD_17062"/>
<evidence type="ECO:0000256" key="5">
    <source>
        <dbReference type="PROSITE-ProRule" id="PRU00335"/>
    </source>
</evidence>
<evidence type="ECO:0000313" key="8">
    <source>
        <dbReference type="Proteomes" id="UP000027446"/>
    </source>
</evidence>
<dbReference type="Gene3D" id="1.10.357.10">
    <property type="entry name" value="Tetracycline Repressor, domain 2"/>
    <property type="match status" value="1"/>
</dbReference>
<dbReference type="InterPro" id="IPR001647">
    <property type="entry name" value="HTH_TetR"/>
</dbReference>
<dbReference type="GO" id="GO:0003700">
    <property type="term" value="F:DNA-binding transcription factor activity"/>
    <property type="evidence" value="ECO:0007669"/>
    <property type="project" value="TreeGrafter"/>
</dbReference>
<dbReference type="Proteomes" id="UP000027446">
    <property type="component" value="Unassembled WGS sequence"/>
</dbReference>
<dbReference type="SUPFAM" id="SSF46689">
    <property type="entry name" value="Homeodomain-like"/>
    <property type="match status" value="1"/>
</dbReference>
<dbReference type="PANTHER" id="PTHR30055">
    <property type="entry name" value="HTH-TYPE TRANSCRIPTIONAL REGULATOR RUTR"/>
    <property type="match status" value="1"/>
</dbReference>
<dbReference type="InterPro" id="IPR009057">
    <property type="entry name" value="Homeodomain-like_sf"/>
</dbReference>
<evidence type="ECO:0000256" key="4">
    <source>
        <dbReference type="ARBA" id="ARBA00023163"/>
    </source>
</evidence>
<dbReference type="eggNOG" id="COG1309">
    <property type="taxonomic scope" value="Bacteria"/>
</dbReference>
<dbReference type="Pfam" id="PF00440">
    <property type="entry name" value="TetR_N"/>
    <property type="match status" value="1"/>
</dbReference>
<protein>
    <submittedName>
        <fullName evidence="7">TetR family transcriptional regulator</fullName>
    </submittedName>
</protein>
<evidence type="ECO:0000256" key="3">
    <source>
        <dbReference type="ARBA" id="ARBA00023125"/>
    </source>
</evidence>
<reference evidence="7 8" key="1">
    <citation type="journal article" date="2014" name="Antonie Van Leeuwenhoek">
        <title>Hyphomonas beringensis sp. nov. and Hyphomonas chukchiensis sp. nov., isolated from surface seawater of the Bering Sea and Chukchi Sea.</title>
        <authorList>
            <person name="Li C."/>
            <person name="Lai Q."/>
            <person name="Li G."/>
            <person name="Dong C."/>
            <person name="Wang J."/>
            <person name="Liao Y."/>
            <person name="Shao Z."/>
        </authorList>
    </citation>
    <scope>NUCLEOTIDE SEQUENCE [LARGE SCALE GENOMIC DNA]</scope>
    <source>
        <strain evidence="7 8">MHS-3</strain>
    </source>
</reference>
<dbReference type="PATRIC" id="fig|1280949.3.peg.3463"/>
<dbReference type="PROSITE" id="PS50977">
    <property type="entry name" value="HTH_TETR_2"/>
    <property type="match status" value="1"/>
</dbReference>
<organism evidence="7 8">
    <name type="scientific">Hyphomonas adhaerens MHS-3</name>
    <dbReference type="NCBI Taxonomy" id="1280949"/>
    <lineage>
        <taxon>Bacteria</taxon>
        <taxon>Pseudomonadati</taxon>
        <taxon>Pseudomonadota</taxon>
        <taxon>Alphaproteobacteria</taxon>
        <taxon>Hyphomonadales</taxon>
        <taxon>Hyphomonadaceae</taxon>
        <taxon>Hyphomonas</taxon>
    </lineage>
</organism>
<dbReference type="GO" id="GO:0000976">
    <property type="term" value="F:transcription cis-regulatory region binding"/>
    <property type="evidence" value="ECO:0007669"/>
    <property type="project" value="TreeGrafter"/>
</dbReference>
<gene>
    <name evidence="7" type="ORF">HAD_17062</name>
</gene>
<comment type="caution">
    <text evidence="7">The sequence shown here is derived from an EMBL/GenBank/DDBJ whole genome shotgun (WGS) entry which is preliminary data.</text>
</comment>
<dbReference type="RefSeq" id="WP_035573971.1">
    <property type="nucleotide sequence ID" value="NZ_ARYH01000004.1"/>
</dbReference>
<proteinExistence type="predicted"/>
<accession>A0A069E5I3</accession>
<dbReference type="NCBIfam" id="NF001978">
    <property type="entry name" value="PRK00767.1"/>
    <property type="match status" value="1"/>
</dbReference>
<dbReference type="Pfam" id="PF13977">
    <property type="entry name" value="TetR_C_6"/>
    <property type="match status" value="1"/>
</dbReference>
<dbReference type="PRINTS" id="PR00455">
    <property type="entry name" value="HTHTETR"/>
</dbReference>
<evidence type="ECO:0000256" key="1">
    <source>
        <dbReference type="ARBA" id="ARBA00022491"/>
    </source>
</evidence>
<dbReference type="InterPro" id="IPR050109">
    <property type="entry name" value="HTH-type_TetR-like_transc_reg"/>
</dbReference>
<keyword evidence="8" id="KW-1185">Reference proteome</keyword>
<dbReference type="InterPro" id="IPR036271">
    <property type="entry name" value="Tet_transcr_reg_TetR-rel_C_sf"/>
</dbReference>
<evidence type="ECO:0000256" key="2">
    <source>
        <dbReference type="ARBA" id="ARBA00023015"/>
    </source>
</evidence>
<sequence>MGRAETKLTRKRDLIQATVTCVNRYGYAESTIQKIAAEAGFTGGTIYRHFKNKTDLFEATMRQLLNLVLKEESAAIASADSDIDRLRAVITSKFSPALFNSEFCTVWLHFWANAHSDPKFARIERLSDKLLQRSLNRYAGKVLPPADSAAFSTEAALIIDGLWVEHAQKRSELTSHVAKEVALGSLEARLGR</sequence>
<dbReference type="InterPro" id="IPR039538">
    <property type="entry name" value="BetI_C"/>
</dbReference>